<dbReference type="Gene3D" id="1.10.3720.10">
    <property type="entry name" value="MetI-like"/>
    <property type="match status" value="1"/>
</dbReference>
<evidence type="ECO:0000256" key="3">
    <source>
        <dbReference type="ARBA" id="ARBA00022475"/>
    </source>
</evidence>
<keyword evidence="2 7" id="KW-0813">Transport</keyword>
<keyword evidence="4 7" id="KW-0812">Transmembrane</keyword>
<keyword evidence="5 7" id="KW-1133">Transmembrane helix</keyword>
<dbReference type="Proteomes" id="UP001304650">
    <property type="component" value="Chromosome"/>
</dbReference>
<feature type="transmembrane region" description="Helical" evidence="7">
    <location>
        <begin position="225"/>
        <end position="244"/>
    </location>
</feature>
<feature type="transmembrane region" description="Helical" evidence="7">
    <location>
        <begin position="168"/>
        <end position="187"/>
    </location>
</feature>
<dbReference type="PANTHER" id="PTHR30193:SF37">
    <property type="entry name" value="INNER MEMBRANE ABC TRANSPORTER PERMEASE PROTEIN YCJO"/>
    <property type="match status" value="1"/>
</dbReference>
<evidence type="ECO:0000256" key="1">
    <source>
        <dbReference type="ARBA" id="ARBA00004651"/>
    </source>
</evidence>
<evidence type="ECO:0000256" key="6">
    <source>
        <dbReference type="ARBA" id="ARBA00023136"/>
    </source>
</evidence>
<dbReference type="EMBL" id="CP130319">
    <property type="protein sequence ID" value="WNR45929.1"/>
    <property type="molecule type" value="Genomic_DNA"/>
</dbReference>
<dbReference type="CDD" id="cd06261">
    <property type="entry name" value="TM_PBP2"/>
    <property type="match status" value="1"/>
</dbReference>
<evidence type="ECO:0000313" key="10">
    <source>
        <dbReference type="Proteomes" id="UP001304650"/>
    </source>
</evidence>
<evidence type="ECO:0000256" key="2">
    <source>
        <dbReference type="ARBA" id="ARBA00022448"/>
    </source>
</evidence>
<keyword evidence="10" id="KW-1185">Reference proteome</keyword>
<comment type="similarity">
    <text evidence="7">Belongs to the binding-protein-dependent transport system permease family.</text>
</comment>
<dbReference type="InterPro" id="IPR035906">
    <property type="entry name" value="MetI-like_sf"/>
</dbReference>
<dbReference type="RefSeq" id="WP_314803102.1">
    <property type="nucleotide sequence ID" value="NZ_CP130319.1"/>
</dbReference>
<proteinExistence type="inferred from homology"/>
<dbReference type="PROSITE" id="PS50928">
    <property type="entry name" value="ABC_TM1"/>
    <property type="match status" value="1"/>
</dbReference>
<feature type="domain" description="ABC transmembrane type-1" evidence="8">
    <location>
        <begin position="77"/>
        <end position="290"/>
    </location>
</feature>
<dbReference type="InterPro" id="IPR051393">
    <property type="entry name" value="ABC_transporter_permease"/>
</dbReference>
<keyword evidence="6 7" id="KW-0472">Membrane</keyword>
<dbReference type="SUPFAM" id="SSF161098">
    <property type="entry name" value="MetI-like"/>
    <property type="match status" value="1"/>
</dbReference>
<dbReference type="InterPro" id="IPR000515">
    <property type="entry name" value="MetI-like"/>
</dbReference>
<keyword evidence="3" id="KW-1003">Cell membrane</keyword>
<name>A0AA96LRL6_9BACL</name>
<accession>A0AA96LRL6</accession>
<feature type="transmembrane region" description="Helical" evidence="7">
    <location>
        <begin position="81"/>
        <end position="102"/>
    </location>
</feature>
<dbReference type="KEGG" id="proo:MJB10_07475"/>
<sequence length="301" mass="33800">MIQIGENTLMLLRRISTHLHKFMSLPAILLFAFFFIYPLTQGIGISLTDSNGIKAASFIGLDNFVTFFHDDRAMNDVKNTVLFALGSAPLLNLFGFLYALLLDRQFKGKSIVRTIVYLPAVISPLIMGYIWYFILQPERGFLYHMLNQLHLVFLSGDWLGDSSSALKVLVLVNVWQYVGITMVVYLAGLQSIPKEIYEQGKIDGASYFASLRYITIPMLYPSIKINIVTNIIGSLSVFDVILALTDGGPGYSTESLSIYILRMLYGSFTGYSTAVALILFAIIIIPVYVFLRVTKSKEYEM</sequence>
<evidence type="ECO:0000313" key="9">
    <source>
        <dbReference type="EMBL" id="WNR45929.1"/>
    </source>
</evidence>
<reference evidence="9" key="1">
    <citation type="submission" date="2022-02" db="EMBL/GenBank/DDBJ databases">
        <title>Paenibacillus sp. MBLB1832 Whole Genome Shotgun Sequencing.</title>
        <authorList>
            <person name="Hwang C.Y."/>
            <person name="Cho E.-S."/>
            <person name="Seo M.-J."/>
        </authorList>
    </citation>
    <scope>NUCLEOTIDE SEQUENCE</scope>
    <source>
        <strain evidence="9">MBLB1832</strain>
    </source>
</reference>
<dbReference type="GO" id="GO:0005886">
    <property type="term" value="C:plasma membrane"/>
    <property type="evidence" value="ECO:0007669"/>
    <property type="project" value="UniProtKB-SubCell"/>
</dbReference>
<dbReference type="GO" id="GO:0055085">
    <property type="term" value="P:transmembrane transport"/>
    <property type="evidence" value="ECO:0007669"/>
    <property type="project" value="InterPro"/>
</dbReference>
<dbReference type="AlphaFoldDB" id="A0AA96LRL6"/>
<organism evidence="9 10">
    <name type="scientific">Paenibacillus roseopurpureus</name>
    <dbReference type="NCBI Taxonomy" id="2918901"/>
    <lineage>
        <taxon>Bacteria</taxon>
        <taxon>Bacillati</taxon>
        <taxon>Bacillota</taxon>
        <taxon>Bacilli</taxon>
        <taxon>Bacillales</taxon>
        <taxon>Paenibacillaceae</taxon>
        <taxon>Paenibacillus</taxon>
    </lineage>
</organism>
<evidence type="ECO:0000256" key="4">
    <source>
        <dbReference type="ARBA" id="ARBA00022692"/>
    </source>
</evidence>
<gene>
    <name evidence="9" type="ORF">MJB10_07475</name>
</gene>
<dbReference type="PANTHER" id="PTHR30193">
    <property type="entry name" value="ABC TRANSPORTER PERMEASE PROTEIN"/>
    <property type="match status" value="1"/>
</dbReference>
<dbReference type="Pfam" id="PF00528">
    <property type="entry name" value="BPD_transp_1"/>
    <property type="match status" value="1"/>
</dbReference>
<feature type="transmembrane region" description="Helical" evidence="7">
    <location>
        <begin position="264"/>
        <end position="291"/>
    </location>
</feature>
<feature type="transmembrane region" description="Helical" evidence="7">
    <location>
        <begin position="114"/>
        <end position="134"/>
    </location>
</feature>
<protein>
    <submittedName>
        <fullName evidence="9">Sugar ABC transporter permease</fullName>
    </submittedName>
</protein>
<feature type="transmembrane region" description="Helical" evidence="7">
    <location>
        <begin position="21"/>
        <end position="40"/>
    </location>
</feature>
<evidence type="ECO:0000256" key="7">
    <source>
        <dbReference type="RuleBase" id="RU363032"/>
    </source>
</evidence>
<evidence type="ECO:0000256" key="5">
    <source>
        <dbReference type="ARBA" id="ARBA00022989"/>
    </source>
</evidence>
<evidence type="ECO:0000259" key="8">
    <source>
        <dbReference type="PROSITE" id="PS50928"/>
    </source>
</evidence>
<comment type="subcellular location">
    <subcellularLocation>
        <location evidence="1 7">Cell membrane</location>
        <topology evidence="1 7">Multi-pass membrane protein</topology>
    </subcellularLocation>
</comment>